<comment type="similarity">
    <text evidence="6">Belongs to the ABC-4 integral membrane protein family.</text>
</comment>
<reference evidence="10" key="1">
    <citation type="submission" date="2017-09" db="EMBL/GenBank/DDBJ databases">
        <title>Depth-based differentiation of microbial function through sediment-hosted aquifers and enrichment of novel symbionts in the deep terrestrial subsurface.</title>
        <authorList>
            <person name="Probst A.J."/>
            <person name="Ladd B."/>
            <person name="Jarett J.K."/>
            <person name="Geller-Mcgrath D.E."/>
            <person name="Sieber C.M.K."/>
            <person name="Emerson J.B."/>
            <person name="Anantharaman K."/>
            <person name="Thomas B.C."/>
            <person name="Malmstrom R."/>
            <person name="Stieglmeier M."/>
            <person name="Klingl A."/>
            <person name="Woyke T."/>
            <person name="Ryan C.M."/>
            <person name="Banfield J.F."/>
        </authorList>
    </citation>
    <scope>NUCLEOTIDE SEQUENCE [LARGE SCALE GENOMIC DNA]</scope>
</reference>
<protein>
    <recommendedName>
        <fullName evidence="8">ABC3 transporter permease C-terminal domain-containing protein</fullName>
    </recommendedName>
</protein>
<evidence type="ECO:0000256" key="1">
    <source>
        <dbReference type="ARBA" id="ARBA00004651"/>
    </source>
</evidence>
<dbReference type="PANTHER" id="PTHR30572:SF4">
    <property type="entry name" value="ABC TRANSPORTER PERMEASE YTRF"/>
    <property type="match status" value="1"/>
</dbReference>
<accession>A0A2M6T0X2</accession>
<dbReference type="Proteomes" id="UP000229390">
    <property type="component" value="Unassembled WGS sequence"/>
</dbReference>
<dbReference type="EMBL" id="PEYE01000035">
    <property type="protein sequence ID" value="PIS38746.1"/>
    <property type="molecule type" value="Genomic_DNA"/>
</dbReference>
<sequence length="131" mass="14138">MPAPKLVLERHSKVWKALIQWQKARCVKRTKEIGVLKAVGAENSTIALIFLMEAGIIGLIGGIGGVIMGIGFAKLVETIVRLSNISLVRASVSPFLVLFGLTFSFSVGCLSGFLPARKASQLKPVEALRYE</sequence>
<evidence type="ECO:0000256" key="3">
    <source>
        <dbReference type="ARBA" id="ARBA00022692"/>
    </source>
</evidence>
<comment type="caution">
    <text evidence="9">The sequence shown here is derived from an EMBL/GenBank/DDBJ whole genome shotgun (WGS) entry which is preliminary data.</text>
</comment>
<evidence type="ECO:0000256" key="7">
    <source>
        <dbReference type="SAM" id="Phobius"/>
    </source>
</evidence>
<evidence type="ECO:0000256" key="6">
    <source>
        <dbReference type="ARBA" id="ARBA00038076"/>
    </source>
</evidence>
<dbReference type="PANTHER" id="PTHR30572">
    <property type="entry name" value="MEMBRANE COMPONENT OF TRANSPORTER-RELATED"/>
    <property type="match status" value="1"/>
</dbReference>
<dbReference type="Pfam" id="PF02687">
    <property type="entry name" value="FtsX"/>
    <property type="match status" value="1"/>
</dbReference>
<keyword evidence="2" id="KW-1003">Cell membrane</keyword>
<feature type="transmembrane region" description="Helical" evidence="7">
    <location>
        <begin position="92"/>
        <end position="114"/>
    </location>
</feature>
<keyword evidence="5 7" id="KW-0472">Membrane</keyword>
<organism evidence="9 10">
    <name type="scientific">Candidatus Nealsonbacteria bacterium CG08_land_8_20_14_0_20_43_11</name>
    <dbReference type="NCBI Taxonomy" id="1974706"/>
    <lineage>
        <taxon>Bacteria</taxon>
        <taxon>Candidatus Nealsoniibacteriota</taxon>
    </lineage>
</organism>
<dbReference type="InterPro" id="IPR050250">
    <property type="entry name" value="Macrolide_Exporter_MacB"/>
</dbReference>
<dbReference type="InterPro" id="IPR003838">
    <property type="entry name" value="ABC3_permease_C"/>
</dbReference>
<evidence type="ECO:0000256" key="4">
    <source>
        <dbReference type="ARBA" id="ARBA00022989"/>
    </source>
</evidence>
<keyword evidence="3 7" id="KW-0812">Transmembrane</keyword>
<evidence type="ECO:0000313" key="10">
    <source>
        <dbReference type="Proteomes" id="UP000229390"/>
    </source>
</evidence>
<evidence type="ECO:0000313" key="9">
    <source>
        <dbReference type="EMBL" id="PIS38746.1"/>
    </source>
</evidence>
<proteinExistence type="inferred from homology"/>
<evidence type="ECO:0000256" key="5">
    <source>
        <dbReference type="ARBA" id="ARBA00023136"/>
    </source>
</evidence>
<feature type="transmembrane region" description="Helical" evidence="7">
    <location>
        <begin position="46"/>
        <end position="72"/>
    </location>
</feature>
<gene>
    <name evidence="9" type="ORF">COT34_02015</name>
</gene>
<evidence type="ECO:0000259" key="8">
    <source>
        <dbReference type="Pfam" id="PF02687"/>
    </source>
</evidence>
<dbReference type="AlphaFoldDB" id="A0A2M6T0X2"/>
<dbReference type="GO" id="GO:0022857">
    <property type="term" value="F:transmembrane transporter activity"/>
    <property type="evidence" value="ECO:0007669"/>
    <property type="project" value="TreeGrafter"/>
</dbReference>
<feature type="domain" description="ABC3 transporter permease C-terminal" evidence="8">
    <location>
        <begin position="27"/>
        <end position="124"/>
    </location>
</feature>
<keyword evidence="4 7" id="KW-1133">Transmembrane helix</keyword>
<evidence type="ECO:0000256" key="2">
    <source>
        <dbReference type="ARBA" id="ARBA00022475"/>
    </source>
</evidence>
<dbReference type="GO" id="GO:0005886">
    <property type="term" value="C:plasma membrane"/>
    <property type="evidence" value="ECO:0007669"/>
    <property type="project" value="UniProtKB-SubCell"/>
</dbReference>
<name>A0A2M6T0X2_9BACT</name>
<comment type="subcellular location">
    <subcellularLocation>
        <location evidence="1">Cell membrane</location>
        <topology evidence="1">Multi-pass membrane protein</topology>
    </subcellularLocation>
</comment>